<dbReference type="RefSeq" id="XP_062641983.1">
    <property type="nucleotide sequence ID" value="XM_062796770.1"/>
</dbReference>
<evidence type="ECO:0000256" key="2">
    <source>
        <dbReference type="SAM" id="SignalP"/>
    </source>
</evidence>
<reference evidence="3" key="2">
    <citation type="submission" date="2023-05" db="EMBL/GenBank/DDBJ databases">
        <authorList>
            <consortium name="Lawrence Berkeley National Laboratory"/>
            <person name="Steindorff A."/>
            <person name="Hensen N."/>
            <person name="Bonometti L."/>
            <person name="Westerberg I."/>
            <person name="Brannstrom I.O."/>
            <person name="Guillou S."/>
            <person name="Cros-Aarteil S."/>
            <person name="Calhoun S."/>
            <person name="Haridas S."/>
            <person name="Kuo A."/>
            <person name="Mondo S."/>
            <person name="Pangilinan J."/>
            <person name="Riley R."/>
            <person name="Labutti K."/>
            <person name="Andreopoulos B."/>
            <person name="Lipzen A."/>
            <person name="Chen C."/>
            <person name="Yanf M."/>
            <person name="Daum C."/>
            <person name="Ng V."/>
            <person name="Clum A."/>
            <person name="Ohm R."/>
            <person name="Martin F."/>
            <person name="Silar P."/>
            <person name="Natvig D."/>
            <person name="Lalanne C."/>
            <person name="Gautier V."/>
            <person name="Ament-Velasquez S.L."/>
            <person name="Kruys A."/>
            <person name="Hutchinson M.I."/>
            <person name="Powell A.J."/>
            <person name="Barry K."/>
            <person name="Miller A.N."/>
            <person name="Grigoriev I.V."/>
            <person name="Debuchy R."/>
            <person name="Gladieux P."/>
            <person name="Thoren M.H."/>
            <person name="Johannesson H."/>
        </authorList>
    </citation>
    <scope>NUCLEOTIDE SEQUENCE</scope>
    <source>
        <strain evidence="3">CBS 731.68</strain>
    </source>
</reference>
<feature type="region of interest" description="Disordered" evidence="1">
    <location>
        <begin position="864"/>
        <end position="891"/>
    </location>
</feature>
<proteinExistence type="predicted"/>
<evidence type="ECO:0000256" key="1">
    <source>
        <dbReference type="SAM" id="MobiDB-lite"/>
    </source>
</evidence>
<comment type="caution">
    <text evidence="3">The sequence shown here is derived from an EMBL/GenBank/DDBJ whole genome shotgun (WGS) entry which is preliminary data.</text>
</comment>
<protein>
    <submittedName>
        <fullName evidence="3">Uncharacterized protein</fullName>
    </submittedName>
</protein>
<organism evidence="3 4">
    <name type="scientific">Parathielavia appendiculata</name>
    <dbReference type="NCBI Taxonomy" id="2587402"/>
    <lineage>
        <taxon>Eukaryota</taxon>
        <taxon>Fungi</taxon>
        <taxon>Dikarya</taxon>
        <taxon>Ascomycota</taxon>
        <taxon>Pezizomycotina</taxon>
        <taxon>Sordariomycetes</taxon>
        <taxon>Sordariomycetidae</taxon>
        <taxon>Sordariales</taxon>
        <taxon>Chaetomiaceae</taxon>
        <taxon>Parathielavia</taxon>
    </lineage>
</organism>
<feature type="compositionally biased region" description="Low complexity" evidence="1">
    <location>
        <begin position="186"/>
        <end position="196"/>
    </location>
</feature>
<dbReference type="GeneID" id="87833538"/>
<evidence type="ECO:0000313" key="4">
    <source>
        <dbReference type="Proteomes" id="UP001302602"/>
    </source>
</evidence>
<sequence>MPLPLRATILWLYALFTVTKAVLLHSDPRCEPGEYWCQDRCGSDEYDDTCCPTPDGQHHLCGSGTTCCMYGCCPAGTVCNAVGGCDSVPGPNTSRPGSTLISTLTSQIVVTQIRTRTKTVTLTSFKPCPSDVTHATSTTSASTWVNSKGETFVSSHSAIIIGGTKTVPVPMEDTTVTTDGYTFTFGTPSTSGSQPGDDVSPTTWTRSDGQTVISSSGIIQIGTSPPITLPTVSSLTTLTTGGETFTLSPAPMGSTGGSTGAGGGATMWTRSDGQTVISSSGIVQIGTNAPITLPSVSSLTTITTGGETFTLSPITTTAQTQASGVTTWTRSDGQTVISSSGVIQIGTSPPITLPSVSSLTTLTTDGKTFTLSPSTQSQGSATTWTRSDGQTVVSNSGIIQIGTNAPITFPSVSSLTTVTTGGETFTLSPTAVPSQSQASVTTWTRSDGQTVISSSGVVQIGTKPPFTLPSVSSLTTLITDGETFTLSPAPTTTPTQSQAGATTWTLSNGETVVSSSGIVQIGTNAPITLPTVTAPTTISTGGGVFTLFPPTSTFSTTARGATGIFTTMLPNGETMVSSGSVVQIGTGSPITLSGTTTVTTGGGIFTWTAPGAITTSSSTTSVVGGPLPTFSGFPGGLFLFPLRGDKVDDPEDPDDDGDDKKTGKKCFMLWFFPVCIEIPEFNIEIEAWNFNLPPGIFPPGPPPLPKISLPPGIGFKGSLPSWPAITVGHNGQPTYSSKPTNCKTETAEVCVETQSVVPSTTQFISTCIPVLGCHATDEATTTTTSCSAATVTSFAVSCAAGFPSSCTTLTSVISSGCSASGTASTTVGSCTLLRTSTVSITELIPACDVLSTSTVSITEIEPAPETTTTNGTSIASWPTTDGNPNATVSTPTTRSLRTTYITTYITITSTPGATFAR</sequence>
<keyword evidence="4" id="KW-1185">Reference proteome</keyword>
<feature type="chain" id="PRO_5043052343" evidence="2">
    <location>
        <begin position="22"/>
        <end position="917"/>
    </location>
</feature>
<evidence type="ECO:0000313" key="3">
    <source>
        <dbReference type="EMBL" id="KAK4118210.1"/>
    </source>
</evidence>
<name>A0AAN6TQB6_9PEZI</name>
<dbReference type="Proteomes" id="UP001302602">
    <property type="component" value="Unassembled WGS sequence"/>
</dbReference>
<gene>
    <name evidence="3" type="ORF">N657DRAFT_685380</name>
</gene>
<feature type="signal peptide" evidence="2">
    <location>
        <begin position="1"/>
        <end position="21"/>
    </location>
</feature>
<accession>A0AAN6TQB6</accession>
<dbReference type="AlphaFoldDB" id="A0AAN6TQB6"/>
<reference evidence="3" key="1">
    <citation type="journal article" date="2023" name="Mol. Phylogenet. Evol.">
        <title>Genome-scale phylogeny and comparative genomics of the fungal order Sordariales.</title>
        <authorList>
            <person name="Hensen N."/>
            <person name="Bonometti L."/>
            <person name="Westerberg I."/>
            <person name="Brannstrom I.O."/>
            <person name="Guillou S."/>
            <person name="Cros-Aarteil S."/>
            <person name="Calhoun S."/>
            <person name="Haridas S."/>
            <person name="Kuo A."/>
            <person name="Mondo S."/>
            <person name="Pangilinan J."/>
            <person name="Riley R."/>
            <person name="LaButti K."/>
            <person name="Andreopoulos B."/>
            <person name="Lipzen A."/>
            <person name="Chen C."/>
            <person name="Yan M."/>
            <person name="Daum C."/>
            <person name="Ng V."/>
            <person name="Clum A."/>
            <person name="Steindorff A."/>
            <person name="Ohm R.A."/>
            <person name="Martin F."/>
            <person name="Silar P."/>
            <person name="Natvig D.O."/>
            <person name="Lalanne C."/>
            <person name="Gautier V."/>
            <person name="Ament-Velasquez S.L."/>
            <person name="Kruys A."/>
            <person name="Hutchinson M.I."/>
            <person name="Powell A.J."/>
            <person name="Barry K."/>
            <person name="Miller A.N."/>
            <person name="Grigoriev I.V."/>
            <person name="Debuchy R."/>
            <person name="Gladieux P."/>
            <person name="Hiltunen Thoren M."/>
            <person name="Johannesson H."/>
        </authorList>
    </citation>
    <scope>NUCLEOTIDE SEQUENCE</scope>
    <source>
        <strain evidence="3">CBS 731.68</strain>
    </source>
</reference>
<keyword evidence="2" id="KW-0732">Signal</keyword>
<dbReference type="EMBL" id="MU853277">
    <property type="protein sequence ID" value="KAK4118210.1"/>
    <property type="molecule type" value="Genomic_DNA"/>
</dbReference>
<feature type="compositionally biased region" description="Polar residues" evidence="1">
    <location>
        <begin position="870"/>
        <end position="886"/>
    </location>
</feature>
<feature type="region of interest" description="Disordered" evidence="1">
    <location>
        <begin position="186"/>
        <end position="208"/>
    </location>
</feature>